<name>X0V9S8_9ZZZZ</name>
<dbReference type="EMBL" id="BARS01027201">
    <property type="protein sequence ID" value="GAG09248.1"/>
    <property type="molecule type" value="Genomic_DNA"/>
</dbReference>
<accession>X0V9S8</accession>
<comment type="caution">
    <text evidence="1">The sequence shown here is derived from an EMBL/GenBank/DDBJ whole genome shotgun (WGS) entry which is preliminary data.</text>
</comment>
<protein>
    <submittedName>
        <fullName evidence="1">Uncharacterized protein</fullName>
    </submittedName>
</protein>
<dbReference type="AlphaFoldDB" id="X0V9S8"/>
<sequence>MANLDLLDRAIVSHIINDIEASEERDRKIENFDSWQVYSGNVKPYVQTVIETTRPKSCKGYTISDISFSKMIVDAKSKAYKEQPLR</sequence>
<organism evidence="1">
    <name type="scientific">marine sediment metagenome</name>
    <dbReference type="NCBI Taxonomy" id="412755"/>
    <lineage>
        <taxon>unclassified sequences</taxon>
        <taxon>metagenomes</taxon>
        <taxon>ecological metagenomes</taxon>
    </lineage>
</organism>
<feature type="non-terminal residue" evidence="1">
    <location>
        <position position="86"/>
    </location>
</feature>
<evidence type="ECO:0000313" key="1">
    <source>
        <dbReference type="EMBL" id="GAG09248.1"/>
    </source>
</evidence>
<reference evidence="1" key="1">
    <citation type="journal article" date="2014" name="Front. Microbiol.">
        <title>High frequency of phylogenetically diverse reductive dehalogenase-homologous genes in deep subseafloor sedimentary metagenomes.</title>
        <authorList>
            <person name="Kawai M."/>
            <person name="Futagami T."/>
            <person name="Toyoda A."/>
            <person name="Takaki Y."/>
            <person name="Nishi S."/>
            <person name="Hori S."/>
            <person name="Arai W."/>
            <person name="Tsubouchi T."/>
            <person name="Morono Y."/>
            <person name="Uchiyama I."/>
            <person name="Ito T."/>
            <person name="Fujiyama A."/>
            <person name="Inagaki F."/>
            <person name="Takami H."/>
        </authorList>
    </citation>
    <scope>NUCLEOTIDE SEQUENCE</scope>
    <source>
        <strain evidence="1">Expedition CK06-06</strain>
    </source>
</reference>
<gene>
    <name evidence="1" type="ORF">S01H1_42751</name>
</gene>
<proteinExistence type="predicted"/>